<name>A0A495RJE6_9GAMM</name>
<reference evidence="1 2" key="1">
    <citation type="submission" date="2018-10" db="EMBL/GenBank/DDBJ databases">
        <title>Genomic Encyclopedia of Type Strains, Phase IV (KMG-IV): sequencing the most valuable type-strain genomes for metagenomic binning, comparative biology and taxonomic classification.</title>
        <authorList>
            <person name="Goeker M."/>
        </authorList>
    </citation>
    <scope>NUCLEOTIDE SEQUENCE [LARGE SCALE GENOMIC DNA]</scope>
    <source>
        <strain evidence="1 2">DSM 22228</strain>
    </source>
</reference>
<accession>A0A495RJE6</accession>
<evidence type="ECO:0000313" key="1">
    <source>
        <dbReference type="EMBL" id="RKS87286.1"/>
    </source>
</evidence>
<keyword evidence="2" id="KW-1185">Reference proteome</keyword>
<gene>
    <name evidence="1" type="ORF">DES39_0506</name>
</gene>
<sequence>MENKYSGLSDFEVNKLVAEKLGYKYSCDDTQGAVLVESISSGYGGFKTIILSKNYCFDYSEVFKLMIDNKLDLDFNPLTNSWSCRKRTNKKYISSLNENPCRAIAECFLLIKDEENKDDK</sequence>
<comment type="caution">
    <text evidence="1">The sequence shown here is derived from an EMBL/GenBank/DDBJ whole genome shotgun (WGS) entry which is preliminary data.</text>
</comment>
<dbReference type="Proteomes" id="UP000278542">
    <property type="component" value="Unassembled WGS sequence"/>
</dbReference>
<dbReference type="RefSeq" id="WP_121144187.1">
    <property type="nucleotide sequence ID" value="NZ_RBWY01000001.1"/>
</dbReference>
<proteinExistence type="predicted"/>
<organism evidence="1 2">
    <name type="scientific">Orbus hercynius</name>
    <dbReference type="NCBI Taxonomy" id="593135"/>
    <lineage>
        <taxon>Bacteria</taxon>
        <taxon>Pseudomonadati</taxon>
        <taxon>Pseudomonadota</taxon>
        <taxon>Gammaproteobacteria</taxon>
        <taxon>Orbales</taxon>
        <taxon>Orbaceae</taxon>
        <taxon>Orbus</taxon>
    </lineage>
</organism>
<evidence type="ECO:0000313" key="2">
    <source>
        <dbReference type="Proteomes" id="UP000278542"/>
    </source>
</evidence>
<dbReference type="OrthoDB" id="6504765at2"/>
<dbReference type="EMBL" id="RBWY01000001">
    <property type="protein sequence ID" value="RKS87286.1"/>
    <property type="molecule type" value="Genomic_DNA"/>
</dbReference>
<protein>
    <submittedName>
        <fullName evidence="1">Uncharacterized protein DUF2591</fullName>
    </submittedName>
</protein>
<dbReference type="AlphaFoldDB" id="A0A495RJE6"/>